<dbReference type="GO" id="GO:0110051">
    <property type="term" value="P:metabolite repair"/>
    <property type="evidence" value="ECO:0007669"/>
    <property type="project" value="TreeGrafter"/>
</dbReference>
<dbReference type="PANTHER" id="PTHR12592:SF0">
    <property type="entry name" value="ATP-DEPENDENT (S)-NAD(P)H-HYDRATE DEHYDRATASE"/>
    <property type="match status" value="1"/>
</dbReference>
<evidence type="ECO:0000256" key="2">
    <source>
        <dbReference type="ARBA" id="ARBA00022840"/>
    </source>
</evidence>
<evidence type="ECO:0000256" key="6">
    <source>
        <dbReference type="HAMAP-Rule" id="MF_01965"/>
    </source>
</evidence>
<name>A0A7G9RB53_9ACTN</name>
<organism evidence="8 9">
    <name type="scientific">Nocardioides mesophilus</name>
    <dbReference type="NCBI Taxonomy" id="433659"/>
    <lineage>
        <taxon>Bacteria</taxon>
        <taxon>Bacillati</taxon>
        <taxon>Actinomycetota</taxon>
        <taxon>Actinomycetes</taxon>
        <taxon>Propionibacteriales</taxon>
        <taxon>Nocardioidaceae</taxon>
        <taxon>Nocardioides</taxon>
    </lineage>
</organism>
<dbReference type="NCBIfam" id="TIGR00196">
    <property type="entry name" value="yjeF_cterm"/>
    <property type="match status" value="1"/>
</dbReference>
<dbReference type="Proteomes" id="UP000515947">
    <property type="component" value="Chromosome"/>
</dbReference>
<protein>
    <recommendedName>
        <fullName evidence="6">ADP-dependent (S)-NAD(P)H-hydrate dehydratase</fullName>
        <ecNumber evidence="6">4.2.1.136</ecNumber>
    </recommendedName>
    <alternativeName>
        <fullName evidence="6">ADP-dependent NAD(P)HX dehydratase</fullName>
    </alternativeName>
</protein>
<comment type="cofactor">
    <cofactor evidence="6">
        <name>Mg(2+)</name>
        <dbReference type="ChEBI" id="CHEBI:18420"/>
    </cofactor>
</comment>
<dbReference type="CDD" id="cd01171">
    <property type="entry name" value="YXKO-related"/>
    <property type="match status" value="1"/>
</dbReference>
<comment type="caution">
    <text evidence="6">Lacks conserved residue(s) required for the propagation of feature annotation.</text>
</comment>
<feature type="binding site" evidence="6">
    <location>
        <position position="234"/>
    </location>
    <ligand>
        <name>(6S)-NADPHX</name>
        <dbReference type="ChEBI" id="CHEBI:64076"/>
    </ligand>
</feature>
<reference evidence="8 9" key="1">
    <citation type="submission" date="2020-08" db="EMBL/GenBank/DDBJ databases">
        <title>Genome sequence of Nocardioides mesophilus KACC 16243T.</title>
        <authorList>
            <person name="Hyun D.-W."/>
            <person name="Bae J.-W."/>
        </authorList>
    </citation>
    <scope>NUCLEOTIDE SEQUENCE [LARGE SCALE GENOMIC DNA]</scope>
    <source>
        <strain evidence="8 9">KACC 16243</strain>
    </source>
</reference>
<dbReference type="InterPro" id="IPR029056">
    <property type="entry name" value="Ribokinase-like"/>
</dbReference>
<comment type="similarity">
    <text evidence="6">Belongs to the NnrD/CARKD family.</text>
</comment>
<dbReference type="Pfam" id="PF01256">
    <property type="entry name" value="Carb_kinase"/>
    <property type="match status" value="1"/>
</dbReference>
<dbReference type="EMBL" id="CP060713">
    <property type="protein sequence ID" value="QNN52828.1"/>
    <property type="molecule type" value="Genomic_DNA"/>
</dbReference>
<evidence type="ECO:0000256" key="5">
    <source>
        <dbReference type="ARBA" id="ARBA00023239"/>
    </source>
</evidence>
<keyword evidence="1 6" id="KW-0547">Nucleotide-binding</keyword>
<keyword evidence="5 6" id="KW-0456">Lyase</keyword>
<evidence type="ECO:0000313" key="8">
    <source>
        <dbReference type="EMBL" id="QNN52828.1"/>
    </source>
</evidence>
<feature type="binding site" evidence="6">
    <location>
        <position position="116"/>
    </location>
    <ligand>
        <name>(6S)-NADPHX</name>
        <dbReference type="ChEBI" id="CHEBI:64076"/>
    </ligand>
</feature>
<dbReference type="SUPFAM" id="SSF53613">
    <property type="entry name" value="Ribokinase-like"/>
    <property type="match status" value="1"/>
</dbReference>
<keyword evidence="2 6" id="KW-0067">ATP-binding</keyword>
<feature type="binding site" evidence="6">
    <location>
        <position position="45"/>
    </location>
    <ligand>
        <name>(6S)-NADPHX</name>
        <dbReference type="ChEBI" id="CHEBI:64076"/>
    </ligand>
</feature>
<dbReference type="PROSITE" id="PS51383">
    <property type="entry name" value="YJEF_C_3"/>
    <property type="match status" value="1"/>
</dbReference>
<evidence type="ECO:0000256" key="3">
    <source>
        <dbReference type="ARBA" id="ARBA00022857"/>
    </source>
</evidence>
<comment type="subunit">
    <text evidence="6">Homotetramer.</text>
</comment>
<dbReference type="HAMAP" id="MF_01965">
    <property type="entry name" value="NADHX_dehydratase"/>
    <property type="match status" value="1"/>
</dbReference>
<comment type="catalytic activity">
    <reaction evidence="6">
        <text>(6S)-NADPHX + ADP = AMP + phosphate + NADPH + H(+)</text>
        <dbReference type="Rhea" id="RHEA:32235"/>
        <dbReference type="ChEBI" id="CHEBI:15378"/>
        <dbReference type="ChEBI" id="CHEBI:43474"/>
        <dbReference type="ChEBI" id="CHEBI:57783"/>
        <dbReference type="ChEBI" id="CHEBI:64076"/>
        <dbReference type="ChEBI" id="CHEBI:456215"/>
        <dbReference type="ChEBI" id="CHEBI:456216"/>
        <dbReference type="EC" id="4.2.1.136"/>
    </reaction>
</comment>
<keyword evidence="9" id="KW-1185">Reference proteome</keyword>
<dbReference type="Gene3D" id="3.40.1190.20">
    <property type="match status" value="1"/>
</dbReference>
<dbReference type="InterPro" id="IPR000631">
    <property type="entry name" value="CARKD"/>
</dbReference>
<dbReference type="GO" id="GO:0052855">
    <property type="term" value="F:ADP-dependent NAD(P)H-hydrate dehydratase activity"/>
    <property type="evidence" value="ECO:0007669"/>
    <property type="project" value="UniProtKB-UniRule"/>
</dbReference>
<evidence type="ECO:0000256" key="1">
    <source>
        <dbReference type="ARBA" id="ARBA00022741"/>
    </source>
</evidence>
<dbReference type="GO" id="GO:0052856">
    <property type="term" value="F:NAD(P)HX epimerase activity"/>
    <property type="evidence" value="ECO:0007669"/>
    <property type="project" value="TreeGrafter"/>
</dbReference>
<evidence type="ECO:0000259" key="7">
    <source>
        <dbReference type="PROSITE" id="PS51383"/>
    </source>
</evidence>
<feature type="binding site" evidence="6">
    <location>
        <position position="233"/>
    </location>
    <ligand>
        <name>AMP</name>
        <dbReference type="ChEBI" id="CHEBI:456215"/>
    </ligand>
</feature>
<feature type="domain" description="YjeF C-terminal" evidence="7">
    <location>
        <begin position="10"/>
        <end position="293"/>
    </location>
</feature>
<dbReference type="PANTHER" id="PTHR12592">
    <property type="entry name" value="ATP-DEPENDENT (S)-NAD(P)H-HYDRATE DEHYDRATASE FAMILY MEMBER"/>
    <property type="match status" value="1"/>
</dbReference>
<dbReference type="GO" id="GO:0046496">
    <property type="term" value="P:nicotinamide nucleotide metabolic process"/>
    <property type="evidence" value="ECO:0007669"/>
    <property type="project" value="UniProtKB-UniRule"/>
</dbReference>
<sequence>MRAVAEPTTVTPELLRGWQLPEPGSDKEARGVVLVVGGSGRTAGAVVLAGEAALRVGGGKLQVATARTVTSQVGPAVPEALVMALAEDDEGELTTEDVDRLVELARDAEVALLGPGIQTPATAQALLGALVPQLSSTVVVDALGSAYLTENPEGLHHLDGRCVVTVNPGELARTLHVDDEEVERDQEATTVELAKRLRAVVVCGGSRKVVATPQGQLWQVLAGGPGLGVAGSGDVQAGFVTGLLARGADPAQAAVWGAFLHGAAGDRLAADVGPIGFLAREIPCRAPGLLAGLTG</sequence>
<keyword evidence="3 6" id="KW-0521">NADP</keyword>
<evidence type="ECO:0000313" key="9">
    <source>
        <dbReference type="Proteomes" id="UP000515947"/>
    </source>
</evidence>
<dbReference type="KEGG" id="nmes:H9L09_20780"/>
<proteinExistence type="inferred from homology"/>
<accession>A0A7G9RB53</accession>
<comment type="function">
    <text evidence="6">Catalyzes the dehydration of the S-form of NAD(P)HX at the expense of ADP, which is converted to AMP. Together with NAD(P)HX epimerase, which catalyzes the epimerization of the S- and R-forms, the enzyme allows the repair of both epimers of NAD(P)HX, a damaged form of NAD(P)H that is a result of enzymatic or heat-dependent hydration.</text>
</comment>
<comment type="catalytic activity">
    <reaction evidence="6">
        <text>(6S)-NADHX + ADP = AMP + phosphate + NADH + H(+)</text>
        <dbReference type="Rhea" id="RHEA:32223"/>
        <dbReference type="ChEBI" id="CHEBI:15378"/>
        <dbReference type="ChEBI" id="CHEBI:43474"/>
        <dbReference type="ChEBI" id="CHEBI:57945"/>
        <dbReference type="ChEBI" id="CHEBI:64074"/>
        <dbReference type="ChEBI" id="CHEBI:456215"/>
        <dbReference type="ChEBI" id="CHEBI:456216"/>
        <dbReference type="EC" id="4.2.1.136"/>
    </reaction>
</comment>
<dbReference type="EC" id="4.2.1.136" evidence="6"/>
<evidence type="ECO:0000256" key="4">
    <source>
        <dbReference type="ARBA" id="ARBA00023027"/>
    </source>
</evidence>
<gene>
    <name evidence="6" type="primary">nnrD</name>
    <name evidence="8" type="ORF">H9L09_20780</name>
</gene>
<dbReference type="AlphaFoldDB" id="A0A7G9RB53"/>
<dbReference type="GO" id="GO:0005524">
    <property type="term" value="F:ATP binding"/>
    <property type="evidence" value="ECO:0007669"/>
    <property type="project" value="UniProtKB-KW"/>
</dbReference>
<keyword evidence="4 6" id="KW-0520">NAD</keyword>